<dbReference type="Proteomes" id="UP000290289">
    <property type="component" value="Chromosome 9"/>
</dbReference>
<evidence type="ECO:0008006" key="4">
    <source>
        <dbReference type="Google" id="ProtNLM"/>
    </source>
</evidence>
<sequence>MLFSSLGLWPDLPSFLPSTVSHPYPSNFQASVTFCSNLLRCFELVCFDLVLALGRVFLAPPPSLCCLPLLAVLLVVCHELLSLGCRLSGVCSFSWSEAWVWLLISVRQGFVWGATLAGSTCTAAVLVVVVAAMVEDVAAPVVYVFSLFWSQLLVGPLLFVCPLFLGLYVVKFVVGNACYLCFKKRKKKINFRFWSIKKGRTQCTRLPLCAGSGRGECRLALPPFMERLLPSLEPDTYCSWAKALAIAPSKKFNFRRNP</sequence>
<proteinExistence type="predicted"/>
<comment type="caution">
    <text evidence="2">The sequence shown here is derived from an EMBL/GenBank/DDBJ whole genome shotgun (WGS) entry which is preliminary data.</text>
</comment>
<reference evidence="2 3" key="1">
    <citation type="submission" date="2018-10" db="EMBL/GenBank/DDBJ databases">
        <title>A high-quality apple genome assembly.</title>
        <authorList>
            <person name="Hu J."/>
        </authorList>
    </citation>
    <scope>NUCLEOTIDE SEQUENCE [LARGE SCALE GENOMIC DNA]</scope>
    <source>
        <strain evidence="3">cv. HFTH1</strain>
        <tissue evidence="2">Young leaf</tissue>
    </source>
</reference>
<accession>A0A498J984</accession>
<feature type="transmembrane region" description="Helical" evidence="1">
    <location>
        <begin position="165"/>
        <end position="182"/>
    </location>
</feature>
<name>A0A498J984_MALDO</name>
<dbReference type="EMBL" id="RDQH01000335">
    <property type="protein sequence ID" value="RXH90694.1"/>
    <property type="molecule type" value="Genomic_DNA"/>
</dbReference>
<organism evidence="2 3">
    <name type="scientific">Malus domestica</name>
    <name type="common">Apple</name>
    <name type="synonym">Pyrus malus</name>
    <dbReference type="NCBI Taxonomy" id="3750"/>
    <lineage>
        <taxon>Eukaryota</taxon>
        <taxon>Viridiplantae</taxon>
        <taxon>Streptophyta</taxon>
        <taxon>Embryophyta</taxon>
        <taxon>Tracheophyta</taxon>
        <taxon>Spermatophyta</taxon>
        <taxon>Magnoliopsida</taxon>
        <taxon>eudicotyledons</taxon>
        <taxon>Gunneridae</taxon>
        <taxon>Pentapetalae</taxon>
        <taxon>rosids</taxon>
        <taxon>fabids</taxon>
        <taxon>Rosales</taxon>
        <taxon>Rosaceae</taxon>
        <taxon>Amygdaloideae</taxon>
        <taxon>Maleae</taxon>
        <taxon>Malus</taxon>
    </lineage>
</organism>
<feature type="transmembrane region" description="Helical" evidence="1">
    <location>
        <begin position="110"/>
        <end position="134"/>
    </location>
</feature>
<gene>
    <name evidence="2" type="ORF">DVH24_035458</name>
</gene>
<dbReference type="AlphaFoldDB" id="A0A498J984"/>
<evidence type="ECO:0000313" key="2">
    <source>
        <dbReference type="EMBL" id="RXH90694.1"/>
    </source>
</evidence>
<keyword evidence="1" id="KW-0812">Transmembrane</keyword>
<keyword evidence="1" id="KW-0472">Membrane</keyword>
<evidence type="ECO:0000256" key="1">
    <source>
        <dbReference type="SAM" id="Phobius"/>
    </source>
</evidence>
<protein>
    <recommendedName>
        <fullName evidence="4">Transmembrane protein</fullName>
    </recommendedName>
</protein>
<evidence type="ECO:0000313" key="3">
    <source>
        <dbReference type="Proteomes" id="UP000290289"/>
    </source>
</evidence>
<keyword evidence="3" id="KW-1185">Reference proteome</keyword>
<keyword evidence="1" id="KW-1133">Transmembrane helix</keyword>
<feature type="transmembrane region" description="Helical" evidence="1">
    <location>
        <begin position="141"/>
        <end position="159"/>
    </location>
</feature>